<keyword evidence="12" id="KW-0326">Glycosidase</keyword>
<dbReference type="Gene3D" id="1.50.10.10">
    <property type="match status" value="1"/>
</dbReference>
<keyword evidence="7" id="KW-0472">Membrane</keyword>
<evidence type="ECO:0000256" key="2">
    <source>
        <dbReference type="ARBA" id="ARBA00007658"/>
    </source>
</evidence>
<comment type="subcellular location">
    <subcellularLocation>
        <location evidence="1">Endoplasmic reticulum membrane</location>
        <topology evidence="1">Single-pass type II membrane protein</topology>
    </subcellularLocation>
</comment>
<feature type="binding site" evidence="11">
    <location>
        <position position="501"/>
    </location>
    <ligand>
        <name>Ca(2+)</name>
        <dbReference type="ChEBI" id="CHEBI:29108"/>
    </ligand>
</feature>
<dbReference type="GO" id="GO:0044322">
    <property type="term" value="C:endoplasmic reticulum quality control compartment"/>
    <property type="evidence" value="ECO:0007669"/>
    <property type="project" value="GOC"/>
</dbReference>
<dbReference type="AlphaFoldDB" id="A0A2P2I8D5"/>
<keyword evidence="12" id="KW-0378">Hydrolase</keyword>
<accession>A0A2P2I8D5</accession>
<dbReference type="InterPro" id="IPR001382">
    <property type="entry name" value="Glyco_hydro_47"/>
</dbReference>
<evidence type="ECO:0000256" key="10">
    <source>
        <dbReference type="PIRSR" id="PIRSR601382-1"/>
    </source>
</evidence>
<evidence type="ECO:0000256" key="11">
    <source>
        <dbReference type="PIRSR" id="PIRSR601382-2"/>
    </source>
</evidence>
<reference evidence="14" key="1">
    <citation type="submission" date="2017-11" db="EMBL/GenBank/DDBJ databases">
        <title>The sensing device of the deep-sea amphipod.</title>
        <authorList>
            <person name="Kobayashi H."/>
            <person name="Nagahama T."/>
            <person name="Arai W."/>
            <person name="Sasagawa Y."/>
            <person name="Umeda M."/>
            <person name="Hayashi T."/>
            <person name="Nikaido I."/>
            <person name="Watanabe H."/>
            <person name="Oguri K."/>
            <person name="Kitazato H."/>
            <person name="Fujioka K."/>
            <person name="Kido Y."/>
            <person name="Takami H."/>
        </authorList>
    </citation>
    <scope>NUCLEOTIDE SEQUENCE</scope>
    <source>
        <tissue evidence="14">Whole body</tissue>
    </source>
</reference>
<evidence type="ECO:0000256" key="1">
    <source>
        <dbReference type="ARBA" id="ARBA00004648"/>
    </source>
</evidence>
<name>A0A2P2I8D5_9CRUS</name>
<evidence type="ECO:0000313" key="13">
    <source>
        <dbReference type="EMBL" id="LAB70160.1"/>
    </source>
</evidence>
<keyword evidence="3" id="KW-0812">Transmembrane</keyword>
<dbReference type="Pfam" id="PF01532">
    <property type="entry name" value="Glyco_hydro_47"/>
    <property type="match status" value="1"/>
</dbReference>
<comment type="similarity">
    <text evidence="2 12">Belongs to the glycosyl hydrolase 47 family.</text>
</comment>
<evidence type="ECO:0000313" key="14">
    <source>
        <dbReference type="EMBL" id="LAC24249.1"/>
    </source>
</evidence>
<dbReference type="EMBL" id="IACT01005079">
    <property type="protein sequence ID" value="LAC24249.1"/>
    <property type="molecule type" value="mRNA"/>
</dbReference>
<comment type="function">
    <text evidence="9">Extracts misfolded glycoproteins, but not glycoproteins undergoing productive folding, from the calnexin cycle. It is directly involved in endoplasmic reticulum-associated degradation (ERAD) and targets misfolded glycoproteins for degradation in an N-glycan-independent manner, probably by forming a complex with SEL1L. It has low mannosidase activity, catalyzing mannose trimming from Man8GlcNAc2 to Man7GlcNAc2.</text>
</comment>
<dbReference type="FunFam" id="1.50.10.10:FF:000016">
    <property type="entry name" value="alpha-1,2-Mannosidase"/>
    <property type="match status" value="1"/>
</dbReference>
<sequence>MHSFQFFRCIACVQIILNFLLIYNNAYNIFEEPRTALHRKYGTISDGERSNLLAATREMFYFGYRNYMKYAYPQDELDPIHCTGRGHDHQNPDNININDVLGDYSLTLIDVLDTLAIIGDAGEFRRAVQRVIEDVTFDKETTVQVFEATIRVLGGLISAHLLIEDPKQEFGNLKPEFYDGELLDMASDLATRLLPAFMLSPTGIPHPRVNLRTGVPSGGRTDTCTAGAGSLLVEFGILSKLLGDPTYQQAARRANRALWVRRHNTTGLMGSVLDVTTGKWTSELSGVGAGLDSYYEYMLKSYILFGEEEDYSMFNASYTRIKQYLRRGRSACNAGTGDHPLYMNVHMSDGGTYTTWIDSLQAAFAGLQVLAGDVEEAICTHALYWTIWQKFGFLPERYNWQKDKPDVLFYPLRPEFIEATYLLYQATHNPFYLHVGRQVLYSLSNLTRAKCGYATVHSVIDGTLEDRMESFFLSETCKYLYLLFDADNPVNVNSGQFLFTTEGHVIPLRSWLRETPPWDVGHFTPSPSPINNSSQDTVWMPECAAIDKSRQYGLPLKSHYLTQLYASMGVHL</sequence>
<evidence type="ECO:0000256" key="6">
    <source>
        <dbReference type="ARBA" id="ARBA00022989"/>
    </source>
</evidence>
<dbReference type="GO" id="GO:0005509">
    <property type="term" value="F:calcium ion binding"/>
    <property type="evidence" value="ECO:0007669"/>
    <property type="project" value="InterPro"/>
</dbReference>
<dbReference type="GO" id="GO:1904380">
    <property type="term" value="P:endoplasmic reticulum mannose trimming"/>
    <property type="evidence" value="ECO:0007669"/>
    <property type="project" value="InterPro"/>
</dbReference>
<dbReference type="InterPro" id="IPR012341">
    <property type="entry name" value="6hp_glycosidase-like_sf"/>
</dbReference>
<feature type="active site" evidence="10">
    <location>
        <position position="292"/>
    </location>
</feature>
<evidence type="ECO:0000256" key="3">
    <source>
        <dbReference type="ARBA" id="ARBA00022692"/>
    </source>
</evidence>
<feature type="active site" description="Proton donor" evidence="10">
    <location>
        <position position="396"/>
    </location>
</feature>
<keyword evidence="11" id="KW-0479">Metal-binding</keyword>
<keyword evidence="6" id="KW-1133">Transmembrane helix</keyword>
<organism evidence="13">
    <name type="scientific">Hirondellea gigas</name>
    <dbReference type="NCBI Taxonomy" id="1518452"/>
    <lineage>
        <taxon>Eukaryota</taxon>
        <taxon>Metazoa</taxon>
        <taxon>Ecdysozoa</taxon>
        <taxon>Arthropoda</taxon>
        <taxon>Crustacea</taxon>
        <taxon>Multicrustacea</taxon>
        <taxon>Malacostraca</taxon>
        <taxon>Eumalacostraca</taxon>
        <taxon>Peracarida</taxon>
        <taxon>Amphipoda</taxon>
        <taxon>Amphilochidea</taxon>
        <taxon>Lysianassida</taxon>
        <taxon>Lysianassidira</taxon>
        <taxon>Lysianassoidea</taxon>
        <taxon>Lysianassidae</taxon>
        <taxon>Hirondellea</taxon>
    </lineage>
</organism>
<dbReference type="GO" id="GO:0005789">
    <property type="term" value="C:endoplasmic reticulum membrane"/>
    <property type="evidence" value="ECO:0007669"/>
    <property type="project" value="UniProtKB-SubCell"/>
</dbReference>
<reference evidence="13" key="2">
    <citation type="journal article" date="2018" name="Biosci. Biotechnol. Biochem.">
        <title>Polysaccharide hydrolase of the hadal zone amphipods Hirondellea gigas.</title>
        <authorList>
            <person name="Kobayashi H."/>
            <person name="Nagahama T."/>
            <person name="Arai W."/>
            <person name="Sasagawa Y."/>
            <person name="Umeda M."/>
            <person name="Hayashi T."/>
            <person name="Nikaido I."/>
            <person name="Watanabe H."/>
            <person name="Oguri K."/>
            <person name="Kitazato H."/>
            <person name="Fujioka K."/>
            <person name="Kido Y."/>
            <person name="Takami H."/>
        </authorList>
    </citation>
    <scope>NUCLEOTIDE SEQUENCE</scope>
    <source>
        <tissue evidence="13">Whole body</tissue>
    </source>
</reference>
<keyword evidence="5" id="KW-0735">Signal-anchor</keyword>
<dbReference type="EC" id="3.2.1.-" evidence="12"/>
<dbReference type="GO" id="GO:0004571">
    <property type="term" value="F:mannosyl-oligosaccharide 1,2-alpha-mannosidase activity"/>
    <property type="evidence" value="ECO:0007669"/>
    <property type="project" value="InterPro"/>
</dbReference>
<dbReference type="PRINTS" id="PR00747">
    <property type="entry name" value="GLYHDRLASE47"/>
</dbReference>
<keyword evidence="8" id="KW-0325">Glycoprotein</keyword>
<evidence type="ECO:0000256" key="4">
    <source>
        <dbReference type="ARBA" id="ARBA00022824"/>
    </source>
</evidence>
<evidence type="ECO:0000256" key="5">
    <source>
        <dbReference type="ARBA" id="ARBA00022968"/>
    </source>
</evidence>
<feature type="active site" description="Proton donor" evidence="10">
    <location>
        <position position="147"/>
    </location>
</feature>
<dbReference type="PANTHER" id="PTHR45679">
    <property type="entry name" value="ER DEGRADATION-ENHANCING ALPHA-MANNOSIDASE-LIKE PROTEIN 2"/>
    <property type="match status" value="1"/>
</dbReference>
<protein>
    <recommendedName>
        <fullName evidence="12">alpha-1,2-Mannosidase</fullName>
        <ecNumber evidence="12">3.2.1.-</ecNumber>
    </recommendedName>
</protein>
<evidence type="ECO:0000256" key="12">
    <source>
        <dbReference type="RuleBase" id="RU361193"/>
    </source>
</evidence>
<comment type="cofactor">
    <cofactor evidence="11">
        <name>Ca(2+)</name>
        <dbReference type="ChEBI" id="CHEBI:29108"/>
    </cofactor>
</comment>
<keyword evidence="11" id="KW-0106">Calcium</keyword>
<proteinExistence type="evidence at transcript level"/>
<dbReference type="SUPFAM" id="SSF48225">
    <property type="entry name" value="Seven-hairpin glycosidases"/>
    <property type="match status" value="1"/>
</dbReference>
<dbReference type="InterPro" id="IPR036026">
    <property type="entry name" value="Seven-hairpin_glycosidases"/>
</dbReference>
<dbReference type="PANTHER" id="PTHR45679:SF5">
    <property type="entry name" value="ER DEGRADATION-ENHANCING ALPHA-MANNOSIDASE-LIKE PROTEIN 1"/>
    <property type="match status" value="1"/>
</dbReference>
<feature type="active site" evidence="10">
    <location>
        <position position="415"/>
    </location>
</feature>
<keyword evidence="4" id="KW-0256">Endoplasmic reticulum</keyword>
<dbReference type="EMBL" id="IACF01004571">
    <property type="protein sequence ID" value="LAB70160.1"/>
    <property type="molecule type" value="mRNA"/>
</dbReference>
<evidence type="ECO:0000256" key="9">
    <source>
        <dbReference type="ARBA" id="ARBA00060207"/>
    </source>
</evidence>
<dbReference type="InterPro" id="IPR044674">
    <property type="entry name" value="EDEM1/2/3"/>
</dbReference>
<dbReference type="GO" id="GO:0005975">
    <property type="term" value="P:carbohydrate metabolic process"/>
    <property type="evidence" value="ECO:0007669"/>
    <property type="project" value="InterPro"/>
</dbReference>
<evidence type="ECO:0000256" key="7">
    <source>
        <dbReference type="ARBA" id="ARBA00023136"/>
    </source>
</evidence>
<evidence type="ECO:0000256" key="8">
    <source>
        <dbReference type="ARBA" id="ARBA00023180"/>
    </source>
</evidence>